<organism evidence="2 3">
    <name type="scientific">Candidatus Woesebacteria bacterium GW2011_GWA1_39_21</name>
    <dbReference type="NCBI Taxonomy" id="1618550"/>
    <lineage>
        <taxon>Bacteria</taxon>
        <taxon>Candidatus Woeseibacteriota</taxon>
    </lineage>
</organism>
<feature type="transmembrane region" description="Helical" evidence="1">
    <location>
        <begin position="97"/>
        <end position="116"/>
    </location>
</feature>
<comment type="caution">
    <text evidence="2">The sequence shown here is derived from an EMBL/GenBank/DDBJ whole genome shotgun (WGS) entry which is preliminary data.</text>
</comment>
<keyword evidence="1" id="KW-0812">Transmembrane</keyword>
<evidence type="ECO:0000313" key="2">
    <source>
        <dbReference type="EMBL" id="KKR11887.1"/>
    </source>
</evidence>
<evidence type="ECO:0000256" key="1">
    <source>
        <dbReference type="SAM" id="Phobius"/>
    </source>
</evidence>
<accession>A0A0G0RDY3</accession>
<gene>
    <name evidence="2" type="ORF">UT39_C0002G0068</name>
</gene>
<sequence length="183" mass="21486">MGRGGFNKFIGVIVLLILLTLLKRWFNYSYALVWFGTLFGYYLPFIDHLFYAFVVRPNEEFSKSVRSMLTVKTIFSPQKIKALVAYVHQTKFQEARLIVHTVYFQLLFLLLTLLILTSNSNLFGRGLVYGFSLKLFVEQLVEFVQSGKIDRWFSQIPIKLDEHRERVYLYANGLVLFVFTLML</sequence>
<dbReference type="AlphaFoldDB" id="A0A0G0RDY3"/>
<name>A0A0G0RDY3_9BACT</name>
<protein>
    <submittedName>
        <fullName evidence="2">Uncharacterized protein</fullName>
    </submittedName>
</protein>
<keyword evidence="1" id="KW-1133">Transmembrane helix</keyword>
<feature type="transmembrane region" description="Helical" evidence="1">
    <location>
        <begin position="9"/>
        <end position="26"/>
    </location>
</feature>
<evidence type="ECO:0000313" key="3">
    <source>
        <dbReference type="Proteomes" id="UP000034246"/>
    </source>
</evidence>
<dbReference type="EMBL" id="LBWP01000002">
    <property type="protein sequence ID" value="KKR11887.1"/>
    <property type="molecule type" value="Genomic_DNA"/>
</dbReference>
<dbReference type="Proteomes" id="UP000034246">
    <property type="component" value="Unassembled WGS sequence"/>
</dbReference>
<feature type="transmembrane region" description="Helical" evidence="1">
    <location>
        <begin position="32"/>
        <end position="54"/>
    </location>
</feature>
<proteinExistence type="predicted"/>
<reference evidence="2 3" key="1">
    <citation type="journal article" date="2015" name="Nature">
        <title>rRNA introns, odd ribosomes, and small enigmatic genomes across a large radiation of phyla.</title>
        <authorList>
            <person name="Brown C.T."/>
            <person name="Hug L.A."/>
            <person name="Thomas B.C."/>
            <person name="Sharon I."/>
            <person name="Castelle C.J."/>
            <person name="Singh A."/>
            <person name="Wilkins M.J."/>
            <person name="Williams K.H."/>
            <person name="Banfield J.F."/>
        </authorList>
    </citation>
    <scope>NUCLEOTIDE SEQUENCE [LARGE SCALE GENOMIC DNA]</scope>
</reference>
<keyword evidence="1" id="KW-0472">Membrane</keyword>
<dbReference type="STRING" id="1618550.UT39_C0002G0068"/>